<dbReference type="AlphaFoldDB" id="Q83FE6"/>
<dbReference type="GO" id="GO:0005524">
    <property type="term" value="F:ATP binding"/>
    <property type="evidence" value="ECO:0007669"/>
    <property type="project" value="UniProtKB-UniRule"/>
</dbReference>
<feature type="signal peptide" evidence="7">
    <location>
        <begin position="1"/>
        <end position="21"/>
    </location>
</feature>
<keyword evidence="7" id="KW-0732">Signal</keyword>
<dbReference type="InterPro" id="IPR036604">
    <property type="entry name" value="PurS-like_sf"/>
</dbReference>
<dbReference type="EMBL" id="AE014184">
    <property type="protein sequence ID" value="AAO44893.1"/>
    <property type="molecule type" value="Genomic_DNA"/>
</dbReference>
<evidence type="ECO:0000256" key="7">
    <source>
        <dbReference type="SAM" id="SignalP"/>
    </source>
</evidence>
<keyword evidence="9" id="KW-1185">Reference proteome</keyword>
<keyword evidence="2 6" id="KW-0436">Ligase</keyword>
<dbReference type="GO" id="GO:0005737">
    <property type="term" value="C:cytoplasm"/>
    <property type="evidence" value="ECO:0007669"/>
    <property type="project" value="UniProtKB-SubCell"/>
</dbReference>
<gene>
    <name evidence="6" type="primary">purS</name>
    <name evidence="8" type="ordered locus">TWT_796</name>
</gene>
<evidence type="ECO:0000313" key="9">
    <source>
        <dbReference type="Proteomes" id="UP000002200"/>
    </source>
</evidence>
<sequence>MCFSLHFFSACCLYISIRCTAYGLALHSADISANTDINLHCALSRSLGGWGIVKIIIDVMPKPGLLDPQGRAIASVLTERGWDNSTRIRVGKRFELCVDPVSETCELDFIRDLANDLLINPVIEDVVDIRIEDD</sequence>
<evidence type="ECO:0000256" key="6">
    <source>
        <dbReference type="HAMAP-Rule" id="MF_01926"/>
    </source>
</evidence>
<reference evidence="8 9" key="1">
    <citation type="journal article" date="2003" name="Genome Res.">
        <title>Tropheryma whipplei twist: a human pathogenic Actinobacteria with a reduced genome.</title>
        <authorList>
            <person name="Raoult D."/>
            <person name="Ogata H."/>
            <person name="Audic S."/>
            <person name="Robert C."/>
            <person name="Suhre K."/>
            <person name="Drancourt M."/>
            <person name="Claverie J.-M."/>
        </authorList>
    </citation>
    <scope>NUCLEOTIDE SEQUENCE [LARGE SCALE GENOMIC DNA]</scope>
    <source>
        <strain evidence="8 9">Twist</strain>
    </source>
</reference>
<evidence type="ECO:0000256" key="1">
    <source>
        <dbReference type="ARBA" id="ARBA00022490"/>
    </source>
</evidence>
<dbReference type="Pfam" id="PF02700">
    <property type="entry name" value="PurS"/>
    <property type="match status" value="1"/>
</dbReference>
<dbReference type="EC" id="6.3.5.3" evidence="6"/>
<dbReference type="Gene3D" id="3.30.1280.10">
    <property type="entry name" value="Phosphoribosylformylglycinamidine synthase subunit PurS"/>
    <property type="match status" value="1"/>
</dbReference>
<dbReference type="SUPFAM" id="SSF82697">
    <property type="entry name" value="PurS-like"/>
    <property type="match status" value="1"/>
</dbReference>
<comment type="pathway">
    <text evidence="6">Purine metabolism; IMP biosynthesis via de novo pathway; 5-amino-1-(5-phospho-D-ribosyl)imidazole from N(2)-formyl-N(1)-(5-phospho-D-ribosyl)glycinamide: step 1/2.</text>
</comment>
<evidence type="ECO:0000313" key="8">
    <source>
        <dbReference type="EMBL" id="AAO44893.1"/>
    </source>
</evidence>
<comment type="subunit">
    <text evidence="6">Part of the FGAM synthase complex composed of 1 PurL, 1 PurQ and 2 PurS subunits.</text>
</comment>
<evidence type="ECO:0000256" key="3">
    <source>
        <dbReference type="ARBA" id="ARBA00022741"/>
    </source>
</evidence>
<dbReference type="HOGENOM" id="CLU_1895281_0_0_11"/>
<dbReference type="HAMAP" id="MF_01926">
    <property type="entry name" value="PurS"/>
    <property type="match status" value="1"/>
</dbReference>
<dbReference type="PANTHER" id="PTHR34696">
    <property type="entry name" value="PHOSPHORIBOSYLFORMYLGLYCINAMIDINE SYNTHASE SUBUNIT PURS"/>
    <property type="match status" value="1"/>
</dbReference>
<evidence type="ECO:0000256" key="5">
    <source>
        <dbReference type="ARBA" id="ARBA00022840"/>
    </source>
</evidence>
<comment type="subcellular location">
    <subcellularLocation>
        <location evidence="6">Cytoplasm</location>
    </subcellularLocation>
</comment>
<dbReference type="GO" id="GO:0006189">
    <property type="term" value="P:'de novo' IMP biosynthetic process"/>
    <property type="evidence" value="ECO:0007669"/>
    <property type="project" value="UniProtKB-UniRule"/>
</dbReference>
<keyword evidence="1 6" id="KW-0963">Cytoplasm</keyword>
<dbReference type="InterPro" id="IPR003850">
    <property type="entry name" value="PurS"/>
</dbReference>
<keyword evidence="4 6" id="KW-0658">Purine biosynthesis</keyword>
<comment type="catalytic activity">
    <reaction evidence="6">
        <text>N(2)-formyl-N(1)-(5-phospho-beta-D-ribosyl)glycinamide + L-glutamine + ATP + H2O = 2-formamido-N(1)-(5-O-phospho-beta-D-ribosyl)acetamidine + L-glutamate + ADP + phosphate + H(+)</text>
        <dbReference type="Rhea" id="RHEA:17129"/>
        <dbReference type="ChEBI" id="CHEBI:15377"/>
        <dbReference type="ChEBI" id="CHEBI:15378"/>
        <dbReference type="ChEBI" id="CHEBI:29985"/>
        <dbReference type="ChEBI" id="CHEBI:30616"/>
        <dbReference type="ChEBI" id="CHEBI:43474"/>
        <dbReference type="ChEBI" id="CHEBI:58359"/>
        <dbReference type="ChEBI" id="CHEBI:147286"/>
        <dbReference type="ChEBI" id="CHEBI:147287"/>
        <dbReference type="ChEBI" id="CHEBI:456216"/>
        <dbReference type="EC" id="6.3.5.3"/>
    </reaction>
</comment>
<dbReference type="Proteomes" id="UP000002200">
    <property type="component" value="Chromosome"/>
</dbReference>
<evidence type="ECO:0000256" key="4">
    <source>
        <dbReference type="ARBA" id="ARBA00022755"/>
    </source>
</evidence>
<keyword evidence="3 6" id="KW-0547">Nucleotide-binding</keyword>
<dbReference type="PANTHER" id="PTHR34696:SF1">
    <property type="entry name" value="PHOSPHORIBOSYLFORMYLGLYCINAMIDINE SYNTHASE SUBUNIT PURS"/>
    <property type="match status" value="1"/>
</dbReference>
<dbReference type="GO" id="GO:0004642">
    <property type="term" value="F:phosphoribosylformylglycinamidine synthase activity"/>
    <property type="evidence" value="ECO:0007669"/>
    <property type="project" value="UniProtKB-UniRule"/>
</dbReference>
<evidence type="ECO:0000256" key="2">
    <source>
        <dbReference type="ARBA" id="ARBA00022598"/>
    </source>
</evidence>
<protein>
    <recommendedName>
        <fullName evidence="6">Phosphoribosylformylglycinamidine synthase subunit PurS</fullName>
        <shortName evidence="6">FGAM synthase</shortName>
        <ecNumber evidence="6">6.3.5.3</ecNumber>
    </recommendedName>
    <alternativeName>
        <fullName evidence="6">Formylglycinamide ribonucleotide amidotransferase subunit III</fullName>
        <shortName evidence="6">FGAR amidotransferase III</shortName>
        <shortName evidence="6">FGAR-AT III</shortName>
    </alternativeName>
    <alternativeName>
        <fullName evidence="6">Phosphoribosylformylglycinamidine synthase subunit III</fullName>
    </alternativeName>
</protein>
<accession>Q83FE6</accession>
<proteinExistence type="inferred from homology"/>
<organism evidence="8 9">
    <name type="scientific">Tropheryma whipplei (strain Twist)</name>
    <name type="common">Whipple's bacillus</name>
    <dbReference type="NCBI Taxonomy" id="203267"/>
    <lineage>
        <taxon>Bacteria</taxon>
        <taxon>Bacillati</taxon>
        <taxon>Actinomycetota</taxon>
        <taxon>Actinomycetes</taxon>
        <taxon>Micrococcales</taxon>
        <taxon>Tropherymataceae</taxon>
        <taxon>Tropheryma</taxon>
    </lineage>
</organism>
<dbReference type="UniPathway" id="UPA00074">
    <property type="reaction ID" value="UER00128"/>
</dbReference>
<comment type="function">
    <text evidence="6">Part of the phosphoribosylformylglycinamidine synthase complex involved in the purines biosynthetic pathway. Catalyzes the ATP-dependent conversion of formylglycinamide ribonucleotide (FGAR) and glutamine to yield formylglycinamidine ribonucleotide (FGAM) and glutamate. The FGAM synthase complex is composed of three subunits. PurQ produces an ammonia molecule by converting glutamine to glutamate. PurL transfers the ammonia molecule to FGAR to form FGAM in an ATP-dependent manner. PurS interacts with PurQ and PurL and is thought to assist in the transfer of the ammonia molecule from PurQ to PurL.</text>
</comment>
<dbReference type="KEGG" id="twh:TWT_796"/>
<feature type="chain" id="PRO_5038585895" description="Phosphoribosylformylglycinamidine synthase subunit PurS" evidence="7">
    <location>
        <begin position="22"/>
        <end position="134"/>
    </location>
</feature>
<comment type="similarity">
    <text evidence="6">Belongs to the PurS family.</text>
</comment>
<dbReference type="STRING" id="203267.TWT_796"/>
<dbReference type="eggNOG" id="COG1828">
    <property type="taxonomic scope" value="Bacteria"/>
</dbReference>
<keyword evidence="5 6" id="KW-0067">ATP-binding</keyword>
<name>Q83FE6_TROWT</name>